<feature type="transmembrane region" description="Helical" evidence="1">
    <location>
        <begin position="137"/>
        <end position="156"/>
    </location>
</feature>
<evidence type="ECO:0000256" key="1">
    <source>
        <dbReference type="SAM" id="Phobius"/>
    </source>
</evidence>
<keyword evidence="1" id="KW-0812">Transmembrane</keyword>
<dbReference type="PANTHER" id="PTHR31061">
    <property type="entry name" value="LD22376P"/>
    <property type="match status" value="1"/>
</dbReference>
<comment type="caution">
    <text evidence="2">The sequence shown here is derived from an EMBL/GenBank/DDBJ whole genome shotgun (WGS) entry which is preliminary data.</text>
</comment>
<dbReference type="Proteomes" id="UP000632339">
    <property type="component" value="Unassembled WGS sequence"/>
</dbReference>
<sequence length="380" mass="42147">MEAPSVVVQKEVKPANAPGRLASIDALRGFDMLMIAGGGQFIATLGGKTGIPFIDAVAAQFEHPAWNGFTFYDFIFPLFLFLAGTSLAFSITGGLAKGIEPSVIRNKVFKRMLILMALGILDKNAPMDIFDPAHIRYGSVLGRIGLATFIAAILYMKFGFNQRIYIAAGILVIYYLTLILVPVPGFGAGDLTFEGNMVGWIDRNFMPGILKQGTYDELALLTQFPAICLTIFGTIAGDILLGRANEANKLPKLLVFGVTGIVAGVVWNFIFPINKHLWSSSFIMLTSGMAFTLLAIFYWIIDVKGYQKWSFFFRVIGLNSLVIYLAVRFVSFNESSRLLFAGIYKHAPENWHEVYNALGGFVLVWLFLYFLYKNKIFVKV</sequence>
<dbReference type="RefSeq" id="WP_019939967.1">
    <property type="nucleotide sequence ID" value="NZ_BMLI01000002.1"/>
</dbReference>
<gene>
    <name evidence="2" type="primary">nagX</name>
    <name evidence="2" type="ORF">GCM10010967_33800</name>
</gene>
<feature type="transmembrane region" description="Helical" evidence="1">
    <location>
        <begin position="354"/>
        <end position="372"/>
    </location>
</feature>
<keyword evidence="1" id="KW-0472">Membrane</keyword>
<accession>A0ABQ2I4E1</accession>
<feature type="transmembrane region" description="Helical" evidence="1">
    <location>
        <begin position="311"/>
        <end position="330"/>
    </location>
</feature>
<feature type="transmembrane region" description="Helical" evidence="1">
    <location>
        <begin position="220"/>
        <end position="241"/>
    </location>
</feature>
<evidence type="ECO:0000313" key="3">
    <source>
        <dbReference type="Proteomes" id="UP000632339"/>
    </source>
</evidence>
<keyword evidence="1" id="KW-1133">Transmembrane helix</keyword>
<keyword evidence="3" id="KW-1185">Reference proteome</keyword>
<feature type="transmembrane region" description="Helical" evidence="1">
    <location>
        <begin position="277"/>
        <end position="299"/>
    </location>
</feature>
<feature type="transmembrane region" description="Helical" evidence="1">
    <location>
        <begin position="74"/>
        <end position="96"/>
    </location>
</feature>
<dbReference type="EMBL" id="BMLI01000002">
    <property type="protein sequence ID" value="GGM97283.1"/>
    <property type="molecule type" value="Genomic_DNA"/>
</dbReference>
<name>A0ABQ2I4E1_9BACT</name>
<feature type="transmembrane region" description="Helical" evidence="1">
    <location>
        <begin position="163"/>
        <end position="183"/>
    </location>
</feature>
<proteinExistence type="predicted"/>
<feature type="transmembrane region" description="Helical" evidence="1">
    <location>
        <begin position="108"/>
        <end position="125"/>
    </location>
</feature>
<protein>
    <submittedName>
        <fullName evidence="2">DUF5009 domain-containing protein</fullName>
    </submittedName>
</protein>
<dbReference type="PANTHER" id="PTHR31061:SF24">
    <property type="entry name" value="LD22376P"/>
    <property type="match status" value="1"/>
</dbReference>
<reference evidence="3" key="1">
    <citation type="journal article" date="2019" name="Int. J. Syst. Evol. Microbiol.">
        <title>The Global Catalogue of Microorganisms (GCM) 10K type strain sequencing project: providing services to taxonomists for standard genome sequencing and annotation.</title>
        <authorList>
            <consortium name="The Broad Institute Genomics Platform"/>
            <consortium name="The Broad Institute Genome Sequencing Center for Infectious Disease"/>
            <person name="Wu L."/>
            <person name="Ma J."/>
        </authorList>
    </citation>
    <scope>NUCLEOTIDE SEQUENCE [LARGE SCALE GENOMIC DNA]</scope>
    <source>
        <strain evidence="3">CGMCC 1.6375</strain>
    </source>
</reference>
<evidence type="ECO:0000313" key="2">
    <source>
        <dbReference type="EMBL" id="GGM97283.1"/>
    </source>
</evidence>
<organism evidence="2 3">
    <name type="scientific">Dyadobacter beijingensis</name>
    <dbReference type="NCBI Taxonomy" id="365489"/>
    <lineage>
        <taxon>Bacteria</taxon>
        <taxon>Pseudomonadati</taxon>
        <taxon>Bacteroidota</taxon>
        <taxon>Cytophagia</taxon>
        <taxon>Cytophagales</taxon>
        <taxon>Spirosomataceae</taxon>
        <taxon>Dyadobacter</taxon>
    </lineage>
</organism>
<feature type="transmembrane region" description="Helical" evidence="1">
    <location>
        <begin position="253"/>
        <end position="271"/>
    </location>
</feature>